<reference evidence="3" key="1">
    <citation type="journal article" date="2019" name="Int. J. Syst. Evol. Microbiol.">
        <title>The Global Catalogue of Microorganisms (GCM) 10K type strain sequencing project: providing services to taxonomists for standard genome sequencing and annotation.</title>
        <authorList>
            <consortium name="The Broad Institute Genomics Platform"/>
            <consortium name="The Broad Institute Genome Sequencing Center for Infectious Disease"/>
            <person name="Wu L."/>
            <person name="Ma J."/>
        </authorList>
    </citation>
    <scope>NUCLEOTIDE SEQUENCE [LARGE SCALE GENOMIC DNA]</scope>
    <source>
        <strain evidence="3">JCM 14370</strain>
    </source>
</reference>
<evidence type="ECO:0000313" key="2">
    <source>
        <dbReference type="EMBL" id="GGJ20739.1"/>
    </source>
</evidence>
<gene>
    <name evidence="2" type="ORF">GCM10008938_03730</name>
</gene>
<protein>
    <submittedName>
        <fullName evidence="2">Uncharacterized protein</fullName>
    </submittedName>
</protein>
<evidence type="ECO:0000256" key="1">
    <source>
        <dbReference type="SAM" id="Phobius"/>
    </source>
</evidence>
<keyword evidence="1" id="KW-1133">Transmembrane helix</keyword>
<keyword evidence="3" id="KW-1185">Reference proteome</keyword>
<dbReference type="Proteomes" id="UP000632222">
    <property type="component" value="Unassembled WGS sequence"/>
</dbReference>
<keyword evidence="1" id="KW-0812">Transmembrane</keyword>
<dbReference type="RefSeq" id="WP_188998966.1">
    <property type="nucleotide sequence ID" value="NZ_BMOD01000001.1"/>
</dbReference>
<name>A0ABQ2CUA5_9DEIO</name>
<feature type="transmembrane region" description="Helical" evidence="1">
    <location>
        <begin position="45"/>
        <end position="65"/>
    </location>
</feature>
<dbReference type="EMBL" id="BMOD01000001">
    <property type="protein sequence ID" value="GGJ20739.1"/>
    <property type="molecule type" value="Genomic_DNA"/>
</dbReference>
<comment type="caution">
    <text evidence="2">The sequence shown here is derived from an EMBL/GenBank/DDBJ whole genome shotgun (WGS) entry which is preliminary data.</text>
</comment>
<organism evidence="2 3">
    <name type="scientific">Deinococcus roseus</name>
    <dbReference type="NCBI Taxonomy" id="392414"/>
    <lineage>
        <taxon>Bacteria</taxon>
        <taxon>Thermotogati</taxon>
        <taxon>Deinococcota</taxon>
        <taxon>Deinococci</taxon>
        <taxon>Deinococcales</taxon>
        <taxon>Deinococcaceae</taxon>
        <taxon>Deinococcus</taxon>
    </lineage>
</organism>
<accession>A0ABQ2CUA5</accession>
<sequence>MDPWDELFRDHLKVTTKDVQASERALAKFNLQFNQQQMRGQRNKLWYAFSAAAACFALLGGGLLYQQQNAPLPHTVAYEAYTQVNGEW</sequence>
<proteinExistence type="predicted"/>
<keyword evidence="1" id="KW-0472">Membrane</keyword>
<evidence type="ECO:0000313" key="3">
    <source>
        <dbReference type="Proteomes" id="UP000632222"/>
    </source>
</evidence>